<reference evidence="10 11" key="1">
    <citation type="submission" date="2019-09" db="EMBL/GenBank/DDBJ databases">
        <title>Complete genome sequencing of four Arcobacter species reveals a diverse suite of mobile elements.</title>
        <authorList>
            <person name="Miller W.G."/>
            <person name="Yee E."/>
            <person name="Bono J.L."/>
        </authorList>
    </citation>
    <scope>NUCLEOTIDE SEQUENCE [LARGE SCALE GENOMIC DNA]</scope>
    <source>
        <strain evidence="10 11">LMG 26638</strain>
    </source>
</reference>
<dbReference type="InterPro" id="IPR017871">
    <property type="entry name" value="ABC_transporter-like_CS"/>
</dbReference>
<dbReference type="PROSITE" id="PS00211">
    <property type="entry name" value="ABC_TRANSPORTER_1"/>
    <property type="match status" value="1"/>
</dbReference>
<sequence>MFKNLDNNKLSASLLDNLYYFLKYYHKSISFNTLIEGFPVKPNEKIPNMLSIYNNKPLFITVAKKSGFKSKYTKKKFSDISELHLPAIIILKDSTSCILEKIDLDTKKAIIHVLDMDETKEEIDLSKIKELYTGEMFLLKKEHFESEIKPNILKANDEHWFWGSVKKNITIYKDVIIASILINIFVLLTPFFVMNVYDRVVPNFAIETLWALAIGICVVYIFDLVTKFIRAYYIDISSKKIDIIVSSKLFDKILNIKLKHKPKSIGAFANNIKDFELIKNFFSSSTIAVLVDLPFIILFLIAIFYISGSIVVVPIIFISLILFYSLFIKGPLQKSIESSNESISYKNGILIESLNALETLKSLGSSGHLRWKWEESTADISTKSLLTKMLTTSITNINAFFVQLTTIFIVIYGVYAIGENELTLGGLIAAVILGGRAVAPIGQIASLISNYEQAKTSYNMLDNIMNIPVERESNKAAIHKEYIEGDFEFKNVSFFYDESKKVLDSISFNVKKGEKVAIIGKIGSGKSTIMKLLMKLYESNEGEIILDGIELSQIEPSDVRKNIAYVSQDTLLFNGTLKENILYKYPYENDEVLIKATKTAQLIDFVNAHPSGFDLYVGERGDTLSGGQKKAISLARALVGDYSVLLLDEPTDSMDITTERNLINALKEEIKNKTVLLTTHKSSMLELVDRIIVVDNGKIVLDGEKNYVINALANRSKE</sequence>
<dbReference type="KEGG" id="apai:APAC_1576"/>
<dbReference type="GO" id="GO:0016887">
    <property type="term" value="F:ATP hydrolysis activity"/>
    <property type="evidence" value="ECO:0007669"/>
    <property type="project" value="InterPro"/>
</dbReference>
<reference evidence="11" key="2">
    <citation type="submission" date="2019-09" db="EMBL/GenBank/DDBJ databases">
        <title>Complete genome sequencing of four Arcobacter species reveals a diverse suite of mobile elements.</title>
        <authorList>
            <person name="On S.L.W."/>
            <person name="Miller W.G."/>
            <person name="Biggs P."/>
            <person name="Cornelius A."/>
            <person name="Vandamme P."/>
        </authorList>
    </citation>
    <scope>NUCLEOTIDE SEQUENCE [LARGE SCALE GENOMIC DNA]</scope>
    <source>
        <strain evidence="11">LMG 26638</strain>
    </source>
</reference>
<dbReference type="InterPro" id="IPR011527">
    <property type="entry name" value="ABC1_TM_dom"/>
</dbReference>
<dbReference type="InterPro" id="IPR027417">
    <property type="entry name" value="P-loop_NTPase"/>
</dbReference>
<evidence type="ECO:0000256" key="8">
    <source>
        <dbReference type="ARBA" id="ARBA00022989"/>
    </source>
</evidence>
<dbReference type="CDD" id="cd18587">
    <property type="entry name" value="ABC_6TM_LapB_like"/>
    <property type="match status" value="1"/>
</dbReference>
<dbReference type="Proteomes" id="UP000322726">
    <property type="component" value="Chromosome"/>
</dbReference>
<keyword evidence="6" id="KW-0378">Hydrolase</keyword>
<keyword evidence="4" id="KW-0812">Transmembrane</keyword>
<keyword evidence="7 10" id="KW-0067">ATP-binding</keyword>
<proteinExistence type="predicted"/>
<dbReference type="InterPro" id="IPR003593">
    <property type="entry name" value="AAA+_ATPase"/>
</dbReference>
<dbReference type="SMART" id="SM00382">
    <property type="entry name" value="AAA"/>
    <property type="match status" value="1"/>
</dbReference>
<keyword evidence="5" id="KW-0547">Nucleotide-binding</keyword>
<dbReference type="GO" id="GO:0005886">
    <property type="term" value="C:plasma membrane"/>
    <property type="evidence" value="ECO:0007669"/>
    <property type="project" value="UniProtKB-SubCell"/>
</dbReference>
<evidence type="ECO:0000256" key="3">
    <source>
        <dbReference type="ARBA" id="ARBA00022475"/>
    </source>
</evidence>
<evidence type="ECO:0000313" key="10">
    <source>
        <dbReference type="EMBL" id="QEP34679.1"/>
    </source>
</evidence>
<evidence type="ECO:0000256" key="2">
    <source>
        <dbReference type="ARBA" id="ARBA00022448"/>
    </source>
</evidence>
<dbReference type="SUPFAM" id="SSF90123">
    <property type="entry name" value="ABC transporter transmembrane region"/>
    <property type="match status" value="1"/>
</dbReference>
<dbReference type="Gene3D" id="3.90.70.10">
    <property type="entry name" value="Cysteine proteinases"/>
    <property type="match status" value="1"/>
</dbReference>
<dbReference type="PANTHER" id="PTHR43394:SF1">
    <property type="entry name" value="ATP-BINDING CASSETTE SUB-FAMILY B MEMBER 10, MITOCHONDRIAL"/>
    <property type="match status" value="1"/>
</dbReference>
<protein>
    <submittedName>
        <fullName evidence="10">ABC transporter, ATP-binding/permease components</fullName>
    </submittedName>
</protein>
<dbReference type="RefSeq" id="WP_130233610.1">
    <property type="nucleotide sequence ID" value="NZ_BMEF01000046.1"/>
</dbReference>
<dbReference type="Pfam" id="PF00005">
    <property type="entry name" value="ABC_tran"/>
    <property type="match status" value="1"/>
</dbReference>
<dbReference type="PROSITE" id="PS50990">
    <property type="entry name" value="PEPTIDASE_C39"/>
    <property type="match status" value="1"/>
</dbReference>
<dbReference type="NCBIfam" id="TIGR03375">
    <property type="entry name" value="type_I_sec_LssB"/>
    <property type="match status" value="1"/>
</dbReference>
<keyword evidence="2" id="KW-0813">Transport</keyword>
<keyword evidence="8" id="KW-1133">Transmembrane helix</keyword>
<evidence type="ECO:0000256" key="4">
    <source>
        <dbReference type="ARBA" id="ARBA00022692"/>
    </source>
</evidence>
<evidence type="ECO:0000256" key="6">
    <source>
        <dbReference type="ARBA" id="ARBA00022801"/>
    </source>
</evidence>
<dbReference type="FunFam" id="3.40.50.300:FF:000299">
    <property type="entry name" value="ABC transporter ATP-binding protein/permease"/>
    <property type="match status" value="1"/>
</dbReference>
<evidence type="ECO:0000256" key="1">
    <source>
        <dbReference type="ARBA" id="ARBA00004651"/>
    </source>
</evidence>
<keyword evidence="3" id="KW-1003">Cell membrane</keyword>
<dbReference type="EMBL" id="CP035928">
    <property type="protein sequence ID" value="QEP34679.1"/>
    <property type="molecule type" value="Genomic_DNA"/>
</dbReference>
<dbReference type="PROSITE" id="PS50929">
    <property type="entry name" value="ABC_TM1F"/>
    <property type="match status" value="1"/>
</dbReference>
<keyword evidence="9" id="KW-0472">Membrane</keyword>
<dbReference type="Gene3D" id="1.20.1560.10">
    <property type="entry name" value="ABC transporter type 1, transmembrane domain"/>
    <property type="match status" value="1"/>
</dbReference>
<dbReference type="OrthoDB" id="9760168at2"/>
<reference evidence="10 11" key="3">
    <citation type="submission" date="2019-09" db="EMBL/GenBank/DDBJ databases">
        <title>Taxonomic note: a critical rebuttal of the proposed division of the genus Arcobacter into six genera, emended descriptions of Arcobacter anaerophilus and the genus Arcobacter, and an assessment of genus-level boundaries for Epsilonproteobacteria using in silico genomic comparator tools.</title>
        <authorList>
            <person name="On S.L.W."/>
            <person name="Miller W.G."/>
            <person name="Biggs P."/>
            <person name="Cornelius A."/>
            <person name="Vandamme P."/>
        </authorList>
    </citation>
    <scope>NUCLEOTIDE SEQUENCE [LARGE SCALE GENOMIC DNA]</scope>
    <source>
        <strain evidence="10 11">LMG 26638</strain>
    </source>
</reference>
<dbReference type="GO" id="GO:0006508">
    <property type="term" value="P:proteolysis"/>
    <property type="evidence" value="ECO:0007669"/>
    <property type="project" value="InterPro"/>
</dbReference>
<evidence type="ECO:0000256" key="7">
    <source>
        <dbReference type="ARBA" id="ARBA00022840"/>
    </source>
</evidence>
<dbReference type="AlphaFoldDB" id="A0A5C2H8N2"/>
<dbReference type="InterPro" id="IPR036640">
    <property type="entry name" value="ABC1_TM_sf"/>
</dbReference>
<dbReference type="InterPro" id="IPR039421">
    <property type="entry name" value="Type_1_exporter"/>
</dbReference>
<dbReference type="InterPro" id="IPR005074">
    <property type="entry name" value="Peptidase_C39"/>
</dbReference>
<dbReference type="InterPro" id="IPR017750">
    <property type="entry name" value="ATPase_T1SS"/>
</dbReference>
<accession>A0A5C2H8N2</accession>
<dbReference type="PANTHER" id="PTHR43394">
    <property type="entry name" value="ATP-DEPENDENT PERMEASE MDL1, MITOCHONDRIAL"/>
    <property type="match status" value="1"/>
</dbReference>
<dbReference type="SUPFAM" id="SSF52540">
    <property type="entry name" value="P-loop containing nucleoside triphosphate hydrolases"/>
    <property type="match status" value="1"/>
</dbReference>
<dbReference type="PROSITE" id="PS50893">
    <property type="entry name" value="ABC_TRANSPORTER_2"/>
    <property type="match status" value="1"/>
</dbReference>
<dbReference type="GO" id="GO:0015421">
    <property type="term" value="F:ABC-type oligopeptide transporter activity"/>
    <property type="evidence" value="ECO:0007669"/>
    <property type="project" value="TreeGrafter"/>
</dbReference>
<gene>
    <name evidence="10" type="ORF">APAC_1576</name>
</gene>
<dbReference type="GO" id="GO:0008233">
    <property type="term" value="F:peptidase activity"/>
    <property type="evidence" value="ECO:0007669"/>
    <property type="project" value="InterPro"/>
</dbReference>
<evidence type="ECO:0000256" key="5">
    <source>
        <dbReference type="ARBA" id="ARBA00022741"/>
    </source>
</evidence>
<dbReference type="Gene3D" id="3.40.50.300">
    <property type="entry name" value="P-loop containing nucleotide triphosphate hydrolases"/>
    <property type="match status" value="1"/>
</dbReference>
<name>A0A5C2H8N2_9BACT</name>
<keyword evidence="11" id="KW-1185">Reference proteome</keyword>
<dbReference type="InterPro" id="IPR003439">
    <property type="entry name" value="ABC_transporter-like_ATP-bd"/>
</dbReference>
<comment type="subcellular location">
    <subcellularLocation>
        <location evidence="1">Cell membrane</location>
        <topology evidence="1">Multi-pass membrane protein</topology>
    </subcellularLocation>
</comment>
<dbReference type="GO" id="GO:0005524">
    <property type="term" value="F:ATP binding"/>
    <property type="evidence" value="ECO:0007669"/>
    <property type="project" value="UniProtKB-KW"/>
</dbReference>
<evidence type="ECO:0000256" key="9">
    <source>
        <dbReference type="ARBA" id="ARBA00023136"/>
    </source>
</evidence>
<evidence type="ECO:0000313" key="11">
    <source>
        <dbReference type="Proteomes" id="UP000322726"/>
    </source>
</evidence>
<organism evidence="10 11">
    <name type="scientific">Malaciobacter pacificus</name>
    <dbReference type="NCBI Taxonomy" id="1080223"/>
    <lineage>
        <taxon>Bacteria</taxon>
        <taxon>Pseudomonadati</taxon>
        <taxon>Campylobacterota</taxon>
        <taxon>Epsilonproteobacteria</taxon>
        <taxon>Campylobacterales</taxon>
        <taxon>Arcobacteraceae</taxon>
        <taxon>Malaciobacter</taxon>
    </lineage>
</organism>
<dbReference type="Pfam" id="PF00664">
    <property type="entry name" value="ABC_membrane"/>
    <property type="match status" value="1"/>
</dbReference>